<dbReference type="GO" id="GO:0046872">
    <property type="term" value="F:metal ion binding"/>
    <property type="evidence" value="ECO:0007669"/>
    <property type="project" value="UniProtKB-KW"/>
</dbReference>
<keyword evidence="3" id="KW-1185">Reference proteome</keyword>
<dbReference type="EMBL" id="VULQ01000001">
    <property type="protein sequence ID" value="MSS77048.1"/>
    <property type="molecule type" value="Genomic_DNA"/>
</dbReference>
<dbReference type="GO" id="GO:0006508">
    <property type="term" value="P:proteolysis"/>
    <property type="evidence" value="ECO:0007669"/>
    <property type="project" value="InterPro"/>
</dbReference>
<dbReference type="PANTHER" id="PTHR34448">
    <property type="entry name" value="AMINOPEPTIDASE"/>
    <property type="match status" value="1"/>
</dbReference>
<gene>
    <name evidence="2" type="ORF">FYJ26_01130</name>
</gene>
<protein>
    <submittedName>
        <fullName evidence="2">Aminopeptidase</fullName>
    </submittedName>
</protein>
<dbReference type="SUPFAM" id="SSF144052">
    <property type="entry name" value="Thermophilic metalloprotease-like"/>
    <property type="match status" value="1"/>
</dbReference>
<evidence type="ECO:0000313" key="2">
    <source>
        <dbReference type="EMBL" id="MSS77048.1"/>
    </source>
</evidence>
<keyword evidence="2" id="KW-0378">Hydrolase</keyword>
<evidence type="ECO:0000313" key="3">
    <source>
        <dbReference type="Proteomes" id="UP000441925"/>
    </source>
</evidence>
<accession>A0A6N7VC71</accession>
<keyword evidence="1" id="KW-0479">Metal-binding</keyword>
<dbReference type="GO" id="GO:0004177">
    <property type="term" value="F:aminopeptidase activity"/>
    <property type="evidence" value="ECO:0007669"/>
    <property type="project" value="UniProtKB-KW"/>
</dbReference>
<dbReference type="PANTHER" id="PTHR34448:SF1">
    <property type="entry name" value="BLL6088 PROTEIN"/>
    <property type="match status" value="1"/>
</dbReference>
<dbReference type="Proteomes" id="UP000441925">
    <property type="component" value="Unassembled WGS sequence"/>
</dbReference>
<keyword evidence="2" id="KW-0031">Aminopeptidase</keyword>
<dbReference type="InterPro" id="IPR052170">
    <property type="entry name" value="M29_Exopeptidase"/>
</dbReference>
<reference evidence="2 3" key="1">
    <citation type="submission" date="2019-08" db="EMBL/GenBank/DDBJ databases">
        <title>In-depth cultivation of the pig gut microbiome towards novel bacterial diversity and tailored functional studies.</title>
        <authorList>
            <person name="Wylensek D."/>
            <person name="Hitch T.C.A."/>
            <person name="Clavel T."/>
        </authorList>
    </citation>
    <scope>NUCLEOTIDE SEQUENCE [LARGE SCALE GENOMIC DNA]</scope>
    <source>
        <strain evidence="2 3">WCA-380-WT-2B</strain>
    </source>
</reference>
<dbReference type="Pfam" id="PF26233">
    <property type="entry name" value="NicX"/>
    <property type="match status" value="1"/>
</dbReference>
<dbReference type="InterPro" id="IPR058739">
    <property type="entry name" value="NicX"/>
</dbReference>
<dbReference type="AlphaFoldDB" id="A0A6N7VC71"/>
<organism evidence="2 3">
    <name type="scientific">Anaerococcus porci</name>
    <dbReference type="NCBI Taxonomy" id="2652269"/>
    <lineage>
        <taxon>Bacteria</taxon>
        <taxon>Bacillati</taxon>
        <taxon>Bacillota</taxon>
        <taxon>Tissierellia</taxon>
        <taxon>Tissierellales</taxon>
        <taxon>Peptoniphilaceae</taxon>
        <taxon>Anaerococcus</taxon>
    </lineage>
</organism>
<proteinExistence type="predicted"/>
<comment type="caution">
    <text evidence="2">The sequence shown here is derived from an EMBL/GenBank/DDBJ whole genome shotgun (WGS) entry which is preliminary data.</text>
</comment>
<evidence type="ECO:0000256" key="1">
    <source>
        <dbReference type="ARBA" id="ARBA00022723"/>
    </source>
</evidence>
<name>A0A6N7VC71_9FIRM</name>
<sequence length="298" mass="32361">MGIKEQEKVLILTDDNKINIANKLYEEAKNIAKESYLFVMKPRRVSGEQLPLEVEELMKSVDVVIAATTVSMTHTNAKVNALKSGTRVASMPGITEDMFENGAINANYDEVIKLTEVITEKLTKAKYARIEKDGYTLNLNLDGRSGVSSPGVYKNKGEGGNLPSGEAYIAPIETGVNGKMLIDGSMVGIGLLKKPLLVEIENGKIVKLEGDDDNKLSILFVSEENHTIAELGIGTNSAARLTGVILEDEKIYGTVHIAFGTNTSFGGKNQASCHLDGIILNPTLYLDDEKLLENGRFL</sequence>
<keyword evidence="2" id="KW-0645">Protease</keyword>